<feature type="compositionally biased region" description="Low complexity" evidence="1">
    <location>
        <begin position="192"/>
        <end position="211"/>
    </location>
</feature>
<dbReference type="AlphaFoldDB" id="A0A1Z4JRN0"/>
<gene>
    <name evidence="3" type="ORF">NIES2135_61940</name>
</gene>
<organism evidence="3 4">
    <name type="scientific">Leptolyngbya boryana NIES-2135</name>
    <dbReference type="NCBI Taxonomy" id="1973484"/>
    <lineage>
        <taxon>Bacteria</taxon>
        <taxon>Bacillati</taxon>
        <taxon>Cyanobacteriota</taxon>
        <taxon>Cyanophyceae</taxon>
        <taxon>Leptolyngbyales</taxon>
        <taxon>Leptolyngbyaceae</taxon>
        <taxon>Leptolyngbya group</taxon>
        <taxon>Leptolyngbya</taxon>
    </lineage>
</organism>
<keyword evidence="3" id="KW-0614">Plasmid</keyword>
<feature type="compositionally biased region" description="Polar residues" evidence="1">
    <location>
        <begin position="1"/>
        <end position="11"/>
    </location>
</feature>
<evidence type="ECO:0000313" key="3">
    <source>
        <dbReference type="EMBL" id="BAY59317.1"/>
    </source>
</evidence>
<dbReference type="InterPro" id="IPR005498">
    <property type="entry name" value="T4SS_VirB10/TraB/TrbI"/>
</dbReference>
<feature type="region of interest" description="Disordered" evidence="1">
    <location>
        <begin position="254"/>
        <end position="279"/>
    </location>
</feature>
<feature type="region of interest" description="Disordered" evidence="1">
    <location>
        <begin position="1"/>
        <end position="61"/>
    </location>
</feature>
<feature type="compositionally biased region" description="Low complexity" evidence="1">
    <location>
        <begin position="163"/>
        <end position="178"/>
    </location>
</feature>
<feature type="transmembrane region" description="Helical" evidence="2">
    <location>
        <begin position="74"/>
        <end position="96"/>
    </location>
</feature>
<evidence type="ECO:0000256" key="2">
    <source>
        <dbReference type="SAM" id="Phobius"/>
    </source>
</evidence>
<keyword evidence="2" id="KW-0812">Transmembrane</keyword>
<keyword evidence="4" id="KW-1185">Reference proteome</keyword>
<geneLocation type="plasmid" evidence="3">
    <name>plasmid1</name>
</geneLocation>
<evidence type="ECO:0000313" key="4">
    <source>
        <dbReference type="Proteomes" id="UP000217895"/>
    </source>
</evidence>
<evidence type="ECO:0000256" key="1">
    <source>
        <dbReference type="SAM" id="MobiDB-lite"/>
    </source>
</evidence>
<sequence length="510" mass="53349">MTSEHPTSTIEPNEAQLWEFLDSQTQRSAPTAEAASTDKGTDEEFDPELDPDVEEDPTEYQTQVSWVSSPYSRLLLGGGLVFAVIGSLGVFLSGVMNSVNSAAQQSSPKPDAKFASPMVPGSNGDAVGDYKSALAFQSQQEELKRQKTSAKAQPKVKQPAQLPSSKSSPEPISPTITERGTSIPTPVRVATSSLPRPVSLPSPVLSQPPSVVRSIPPVARATNPDEEWERLSGAATFGSVPTASAQSPIANASDTISDIPTETTPRTSLDTASTRQVEATANPTTLAAYVAQSGTGARKLLVGTHGRATLVTPVVATGSETSATTPKFILKLNEAMQDPNGLIVLPQGTQIVCTVRSLDARSGLADLVADTVIINNQEYSPPSGAITIRGGDGGAILANKLNDPRREMAARDRSLMLSGALSKVGEILNRSTSEASISSINGGSGSSATSVTNSRPNVAGAVLQGAFSALSQIQTARSQKVAEDLAARPTLWYIPSGKALQVYVNQTIEF</sequence>
<protein>
    <recommendedName>
        <fullName evidence="5">Bacterial conjugation TrbI-like protein</fullName>
    </recommendedName>
</protein>
<name>A0A1Z4JRN0_LEPBY</name>
<proteinExistence type="predicted"/>
<evidence type="ECO:0008006" key="5">
    <source>
        <dbReference type="Google" id="ProtNLM"/>
    </source>
</evidence>
<dbReference type="EMBL" id="AP018204">
    <property type="protein sequence ID" value="BAY59317.1"/>
    <property type="molecule type" value="Genomic_DNA"/>
</dbReference>
<dbReference type="Pfam" id="PF03743">
    <property type="entry name" value="TrbI"/>
    <property type="match status" value="1"/>
</dbReference>
<reference evidence="3 4" key="1">
    <citation type="submission" date="2017-06" db="EMBL/GenBank/DDBJ databases">
        <title>Genome sequencing of cyanobaciteial culture collection at National Institute for Environmental Studies (NIES).</title>
        <authorList>
            <person name="Hirose Y."/>
            <person name="Shimura Y."/>
            <person name="Fujisawa T."/>
            <person name="Nakamura Y."/>
            <person name="Kawachi M."/>
        </authorList>
    </citation>
    <scope>NUCLEOTIDE SEQUENCE [LARGE SCALE GENOMIC DNA]</scope>
    <source>
        <strain evidence="3 4">NIES-2135</strain>
        <plasmid evidence="4">Plasmid Plasmid1 dna</plasmid>
    </source>
</reference>
<feature type="compositionally biased region" description="Acidic residues" evidence="1">
    <location>
        <begin position="41"/>
        <end position="58"/>
    </location>
</feature>
<feature type="region of interest" description="Disordered" evidence="1">
    <location>
        <begin position="102"/>
        <end position="211"/>
    </location>
</feature>
<keyword evidence="2" id="KW-0472">Membrane</keyword>
<dbReference type="Proteomes" id="UP000217895">
    <property type="component" value="Plasmid Plasmid1 dna"/>
</dbReference>
<keyword evidence="2" id="KW-1133">Transmembrane helix</keyword>
<accession>A0A1Z4JRN0</accession>